<accession>A0A2H1YEQ8</accession>
<dbReference type="AlphaFoldDB" id="A0A2H1YEQ8"/>
<dbReference type="SUPFAM" id="SSF51206">
    <property type="entry name" value="cAMP-binding domain-like"/>
    <property type="match status" value="1"/>
</dbReference>
<dbReference type="EMBL" id="OENF01000010">
    <property type="protein sequence ID" value="SOS73989.1"/>
    <property type="molecule type" value="Genomic_DNA"/>
</dbReference>
<protein>
    <submittedName>
        <fullName evidence="2">CarD family transcriptional regulator</fullName>
    </submittedName>
</protein>
<dbReference type="InterPro" id="IPR018490">
    <property type="entry name" value="cNMP-bd_dom_sf"/>
</dbReference>
<evidence type="ECO:0000313" key="2">
    <source>
        <dbReference type="EMBL" id="SOS73989.1"/>
    </source>
</evidence>
<keyword evidence="3" id="KW-1185">Reference proteome</keyword>
<gene>
    <name evidence="2" type="ORF">TNO020_180018</name>
</gene>
<feature type="domain" description="Cyclic nucleotide-binding" evidence="1">
    <location>
        <begin position="31"/>
        <end position="119"/>
    </location>
</feature>
<dbReference type="InterPro" id="IPR000595">
    <property type="entry name" value="cNMP-bd_dom"/>
</dbReference>
<dbReference type="Pfam" id="PF00027">
    <property type="entry name" value="cNMP_binding"/>
    <property type="match status" value="1"/>
</dbReference>
<proteinExistence type="predicted"/>
<name>A0A2H1YEQ8_9FLAO</name>
<organism evidence="2 3">
    <name type="scientific">Tenacibaculum piscium</name>
    <dbReference type="NCBI Taxonomy" id="1458515"/>
    <lineage>
        <taxon>Bacteria</taxon>
        <taxon>Pseudomonadati</taxon>
        <taxon>Bacteroidota</taxon>
        <taxon>Flavobacteriia</taxon>
        <taxon>Flavobacteriales</taxon>
        <taxon>Flavobacteriaceae</taxon>
        <taxon>Tenacibaculum</taxon>
    </lineage>
</organism>
<reference evidence="3" key="1">
    <citation type="submission" date="2017-11" db="EMBL/GenBank/DDBJ databases">
        <authorList>
            <person name="Duchaud E."/>
        </authorList>
    </citation>
    <scope>NUCLEOTIDE SEQUENCE [LARGE SCALE GENOMIC DNA]</scope>
    <source>
        <strain evidence="3">Tenacibaculum sp. TNO020</strain>
    </source>
</reference>
<dbReference type="Proteomes" id="UP000234211">
    <property type="component" value="Unassembled WGS sequence"/>
</dbReference>
<dbReference type="Gene3D" id="2.60.120.10">
    <property type="entry name" value="Jelly Rolls"/>
    <property type="match status" value="1"/>
</dbReference>
<sequence length="192" mass="22720">MSIVNIRTYLEKSLLINDTDWNFFTARLQFRKVKKRTKLLEIGEIEEYISFIDKGIIRFFIPKEDKDKEITFGFCFSNEFVSAYDSFLTQSPTLYELETLTDVEMWSMSYADLQEVYQKTSIGNTLGRISSERLFLIKSKREQSLLNETAEERYLKLFDERPKLIKEIPLKYIASYIGVTAQALSRIRRRIT</sequence>
<evidence type="ECO:0000313" key="3">
    <source>
        <dbReference type="Proteomes" id="UP000234211"/>
    </source>
</evidence>
<dbReference type="InterPro" id="IPR014710">
    <property type="entry name" value="RmlC-like_jellyroll"/>
</dbReference>
<evidence type="ECO:0000259" key="1">
    <source>
        <dbReference type="Pfam" id="PF00027"/>
    </source>
</evidence>